<dbReference type="Proteomes" id="UP000186112">
    <property type="component" value="Unassembled WGS sequence"/>
</dbReference>
<keyword evidence="1" id="KW-0812">Transmembrane</keyword>
<reference evidence="2 3" key="1">
    <citation type="submission" date="2016-02" db="EMBL/GenBank/DDBJ databases">
        <title>Genome sequence of Tissierella creatinophila DSM 6911.</title>
        <authorList>
            <person name="Poehlein A."/>
            <person name="Daniel R."/>
        </authorList>
    </citation>
    <scope>NUCLEOTIDE SEQUENCE [LARGE SCALE GENOMIC DNA]</scope>
    <source>
        <strain evidence="2 3">DSM 6911</strain>
    </source>
</reference>
<feature type="transmembrane region" description="Helical" evidence="1">
    <location>
        <begin position="72"/>
        <end position="90"/>
    </location>
</feature>
<dbReference type="GO" id="GO:0003676">
    <property type="term" value="F:nucleic acid binding"/>
    <property type="evidence" value="ECO:0007669"/>
    <property type="project" value="InterPro"/>
</dbReference>
<dbReference type="InterPro" id="IPR012156">
    <property type="entry name" value="Cold_shock_CspA"/>
</dbReference>
<comment type="caution">
    <text evidence="2">The sequence shown here is derived from an EMBL/GenBank/DDBJ whole genome shotgun (WGS) entry which is preliminary data.</text>
</comment>
<dbReference type="InterPro" id="IPR010718">
    <property type="entry name" value="DUF1294"/>
</dbReference>
<keyword evidence="1" id="KW-0472">Membrane</keyword>
<organism evidence="2 3">
    <name type="scientific">Tissierella creatinophila DSM 6911</name>
    <dbReference type="NCBI Taxonomy" id="1123403"/>
    <lineage>
        <taxon>Bacteria</taxon>
        <taxon>Bacillati</taxon>
        <taxon>Bacillota</taxon>
        <taxon>Tissierellia</taxon>
        <taxon>Tissierellales</taxon>
        <taxon>Tissierellaceae</taxon>
        <taxon>Tissierella</taxon>
    </lineage>
</organism>
<accession>A0A1U7M968</accession>
<dbReference type="OrthoDB" id="1698854at2"/>
<dbReference type="Pfam" id="PF06961">
    <property type="entry name" value="DUF1294"/>
    <property type="match status" value="1"/>
</dbReference>
<keyword evidence="1" id="KW-1133">Transmembrane helix</keyword>
<feature type="transmembrane region" description="Helical" evidence="1">
    <location>
        <begin position="43"/>
        <end position="60"/>
    </location>
</feature>
<dbReference type="AlphaFoldDB" id="A0A1U7M968"/>
<evidence type="ECO:0000313" key="3">
    <source>
        <dbReference type="Proteomes" id="UP000186112"/>
    </source>
</evidence>
<gene>
    <name evidence="2" type="ORF">TICRE_02610</name>
</gene>
<evidence type="ECO:0008006" key="4">
    <source>
        <dbReference type="Google" id="ProtNLM"/>
    </source>
</evidence>
<proteinExistence type="predicted"/>
<name>A0A1U7M968_TISCR</name>
<feature type="transmembrane region" description="Helical" evidence="1">
    <location>
        <begin position="9"/>
        <end position="28"/>
    </location>
</feature>
<sequence>MIGQDIKELIYIYFVVINIVSFICFFIDKKRAQKELYRISESFLFNVSIIGGALGSLLGMKAFHHKTKKKKFVIGIPIILIFNILVIIYLEQFLIK</sequence>
<dbReference type="EMBL" id="LTDM01000003">
    <property type="protein sequence ID" value="OLS03748.1"/>
    <property type="molecule type" value="Genomic_DNA"/>
</dbReference>
<evidence type="ECO:0000313" key="2">
    <source>
        <dbReference type="EMBL" id="OLS03748.1"/>
    </source>
</evidence>
<keyword evidence="3" id="KW-1185">Reference proteome</keyword>
<dbReference type="RefSeq" id="WP_075724329.1">
    <property type="nucleotide sequence ID" value="NZ_LTDM01000003.1"/>
</dbReference>
<evidence type="ECO:0000256" key="1">
    <source>
        <dbReference type="SAM" id="Phobius"/>
    </source>
</evidence>
<dbReference type="PIRSF" id="PIRSF002599">
    <property type="entry name" value="Cold_shock_A"/>
    <property type="match status" value="1"/>
</dbReference>
<protein>
    <recommendedName>
        <fullName evidence="4">DUF1294 domain-containing protein</fullName>
    </recommendedName>
</protein>